<protein>
    <recommendedName>
        <fullName evidence="1">Immunity protein 63 domain-containing protein</fullName>
    </recommendedName>
</protein>
<gene>
    <name evidence="2" type="ORF">GGE15_005248</name>
</gene>
<evidence type="ECO:0000259" key="1">
    <source>
        <dbReference type="Pfam" id="PF15599"/>
    </source>
</evidence>
<dbReference type="InterPro" id="IPR028952">
    <property type="entry name" value="Imm63"/>
</dbReference>
<dbReference type="Pfam" id="PF15599">
    <property type="entry name" value="Imm63"/>
    <property type="match status" value="1"/>
</dbReference>
<evidence type="ECO:0000313" key="2">
    <source>
        <dbReference type="EMBL" id="MBB4441957.1"/>
    </source>
</evidence>
<proteinExistence type="predicted"/>
<sequence length="177" mass="20392">MFGEVYAFPPVAITCANWSIQKRRGSNRRRMKLPGQWVNSMSKRAEIENRFLEVAHEIGVPTGKTIVQFQGDGMATPYVDLKDSDEIYYVVEEGGVELERVKCSSIDNVLYFLFSDITHDMASNYAATHGKPGTEFRRLMFQEQLRLSGLASKEWRLERELEIKEILRKAPYNDGMF</sequence>
<dbReference type="RefSeq" id="WP_246724508.1">
    <property type="nucleotide sequence ID" value="NZ_JACIHI010000014.1"/>
</dbReference>
<dbReference type="EMBL" id="JACIHI010000014">
    <property type="protein sequence ID" value="MBB4441957.1"/>
    <property type="molecule type" value="Genomic_DNA"/>
</dbReference>
<dbReference type="Proteomes" id="UP000533724">
    <property type="component" value="Unassembled WGS sequence"/>
</dbReference>
<accession>A0A7W6UPG3</accession>
<dbReference type="AlphaFoldDB" id="A0A7W6UPG3"/>
<feature type="domain" description="Immunity protein 63" evidence="1">
    <location>
        <begin position="88"/>
        <end position="164"/>
    </location>
</feature>
<name>A0A7W6UPG3_9HYPH</name>
<reference evidence="2 3" key="1">
    <citation type="submission" date="2020-08" db="EMBL/GenBank/DDBJ databases">
        <title>Genomic Encyclopedia of Type Strains, Phase IV (KMG-V): Genome sequencing to study the core and pangenomes of soil and plant-associated prokaryotes.</title>
        <authorList>
            <person name="Whitman W."/>
        </authorList>
    </citation>
    <scope>NUCLEOTIDE SEQUENCE [LARGE SCALE GENOMIC DNA]</scope>
    <source>
        <strain evidence="2 3">SEMIA 414</strain>
    </source>
</reference>
<evidence type="ECO:0000313" key="3">
    <source>
        <dbReference type="Proteomes" id="UP000533724"/>
    </source>
</evidence>
<organism evidence="2 3">
    <name type="scientific">Rhizobium esperanzae</name>
    <dbReference type="NCBI Taxonomy" id="1967781"/>
    <lineage>
        <taxon>Bacteria</taxon>
        <taxon>Pseudomonadati</taxon>
        <taxon>Pseudomonadota</taxon>
        <taxon>Alphaproteobacteria</taxon>
        <taxon>Hyphomicrobiales</taxon>
        <taxon>Rhizobiaceae</taxon>
        <taxon>Rhizobium/Agrobacterium group</taxon>
        <taxon>Rhizobium</taxon>
    </lineage>
</organism>
<comment type="caution">
    <text evidence="2">The sequence shown here is derived from an EMBL/GenBank/DDBJ whole genome shotgun (WGS) entry which is preliminary data.</text>
</comment>